<dbReference type="Proteomes" id="UP001162992">
    <property type="component" value="Chromosome 5"/>
</dbReference>
<evidence type="ECO:0000313" key="1">
    <source>
        <dbReference type="EMBL" id="KAJ7556330.1"/>
    </source>
</evidence>
<sequence>MAAARVGSGQPPETVDIRGLDALQTATEKAPVTRIRPLDRLFALDTKLPKPHIPRALVAVDDEYPLGTPDHDHKGMTVLQQHVAFFDRNHDGVIYPWETYAGFRAMGFNPLVSFLSMLFINISFSYATLESWIPDPLLPIYIKNIHRTKHGSDSDVYDTEGRFTPWRFEEIFSKYARTHPQYVTYDELLEMTEAMRDAFDVFGWIANKLEWGFTYWIAKNEKGMVPKEAIRGVYDGSFFEVLEKQQSEKKYKKYE</sequence>
<gene>
    <name evidence="1" type="ORF">O6H91_05G078700</name>
</gene>
<protein>
    <submittedName>
        <fullName evidence="1">Uncharacterized protein</fullName>
    </submittedName>
</protein>
<keyword evidence="2" id="KW-1185">Reference proteome</keyword>
<organism evidence="1 2">
    <name type="scientific">Diphasiastrum complanatum</name>
    <name type="common">Issler's clubmoss</name>
    <name type="synonym">Lycopodium complanatum</name>
    <dbReference type="NCBI Taxonomy" id="34168"/>
    <lineage>
        <taxon>Eukaryota</taxon>
        <taxon>Viridiplantae</taxon>
        <taxon>Streptophyta</taxon>
        <taxon>Embryophyta</taxon>
        <taxon>Tracheophyta</taxon>
        <taxon>Lycopodiopsida</taxon>
        <taxon>Lycopodiales</taxon>
        <taxon>Lycopodiaceae</taxon>
        <taxon>Lycopodioideae</taxon>
        <taxon>Diphasiastrum</taxon>
    </lineage>
</organism>
<accession>A0ACC2DQ89</accession>
<reference evidence="2" key="1">
    <citation type="journal article" date="2024" name="Proc. Natl. Acad. Sci. U.S.A.">
        <title>Extraordinary preservation of gene collinearity over three hundred million years revealed in homosporous lycophytes.</title>
        <authorList>
            <person name="Li C."/>
            <person name="Wickell D."/>
            <person name="Kuo L.Y."/>
            <person name="Chen X."/>
            <person name="Nie B."/>
            <person name="Liao X."/>
            <person name="Peng D."/>
            <person name="Ji J."/>
            <person name="Jenkins J."/>
            <person name="Williams M."/>
            <person name="Shu S."/>
            <person name="Plott C."/>
            <person name="Barry K."/>
            <person name="Rajasekar S."/>
            <person name="Grimwood J."/>
            <person name="Han X."/>
            <person name="Sun S."/>
            <person name="Hou Z."/>
            <person name="He W."/>
            <person name="Dai G."/>
            <person name="Sun C."/>
            <person name="Schmutz J."/>
            <person name="Leebens-Mack J.H."/>
            <person name="Li F.W."/>
            <person name="Wang L."/>
        </authorList>
    </citation>
    <scope>NUCLEOTIDE SEQUENCE [LARGE SCALE GENOMIC DNA]</scope>
    <source>
        <strain evidence="2">cv. PW_Plant_1</strain>
    </source>
</reference>
<proteinExistence type="predicted"/>
<evidence type="ECO:0000313" key="2">
    <source>
        <dbReference type="Proteomes" id="UP001162992"/>
    </source>
</evidence>
<dbReference type="EMBL" id="CM055096">
    <property type="protein sequence ID" value="KAJ7556330.1"/>
    <property type="molecule type" value="Genomic_DNA"/>
</dbReference>
<comment type="caution">
    <text evidence="1">The sequence shown here is derived from an EMBL/GenBank/DDBJ whole genome shotgun (WGS) entry which is preliminary data.</text>
</comment>
<name>A0ACC2DQ89_DIPCM</name>